<dbReference type="STRING" id="1121338.CLTEP_23040"/>
<dbReference type="OrthoDB" id="9794275at2"/>
<dbReference type="PATRIC" id="fig|1121338.3.peg.2380"/>
<dbReference type="InterPro" id="IPR015867">
    <property type="entry name" value="N-reg_PII/ATP_PRibTrfase_C"/>
</dbReference>
<name>A0A151AWH5_9CLOT</name>
<proteinExistence type="predicted"/>
<evidence type="ECO:0000313" key="1">
    <source>
        <dbReference type="EMBL" id="KYH31900.1"/>
    </source>
</evidence>
<keyword evidence="2" id="KW-1185">Reference proteome</keyword>
<dbReference type="InterPro" id="IPR011322">
    <property type="entry name" value="N-reg_PII-like_a/b"/>
</dbReference>
<dbReference type="Proteomes" id="UP000075531">
    <property type="component" value="Unassembled WGS sequence"/>
</dbReference>
<dbReference type="SUPFAM" id="SSF54913">
    <property type="entry name" value="GlnB-like"/>
    <property type="match status" value="1"/>
</dbReference>
<dbReference type="Pfam" id="PF06153">
    <property type="entry name" value="CdAMP_rec"/>
    <property type="match status" value="1"/>
</dbReference>
<dbReference type="PANTHER" id="PTHR38456">
    <property type="entry name" value="CYCLIC DI-AMP RECEPTOR A"/>
    <property type="match status" value="1"/>
</dbReference>
<dbReference type="PANTHER" id="PTHR38456:SF1">
    <property type="entry name" value="CYCLIC DI-AMP RECEPTOR A"/>
    <property type="match status" value="1"/>
</dbReference>
<accession>A0A151AWH5</accession>
<dbReference type="AlphaFoldDB" id="A0A151AWH5"/>
<dbReference type="Gene3D" id="3.30.70.120">
    <property type="match status" value="1"/>
</dbReference>
<evidence type="ECO:0000313" key="2">
    <source>
        <dbReference type="Proteomes" id="UP000075531"/>
    </source>
</evidence>
<protein>
    <recommendedName>
        <fullName evidence="3">Cyclic di-AMP receptor A</fullName>
    </recommendedName>
</protein>
<reference evidence="1 2" key="1">
    <citation type="submission" date="2016-02" db="EMBL/GenBank/DDBJ databases">
        <title>Genome sequence of Clostridium tepidiprofundi DSM 19306.</title>
        <authorList>
            <person name="Poehlein A."/>
            <person name="Daniel R."/>
        </authorList>
    </citation>
    <scope>NUCLEOTIDE SEQUENCE [LARGE SCALE GENOMIC DNA]</scope>
    <source>
        <strain evidence="1 2">DSM 19306</strain>
    </source>
</reference>
<organism evidence="1 2">
    <name type="scientific">Clostridium tepidiprofundi DSM 19306</name>
    <dbReference type="NCBI Taxonomy" id="1121338"/>
    <lineage>
        <taxon>Bacteria</taxon>
        <taxon>Bacillati</taxon>
        <taxon>Bacillota</taxon>
        <taxon>Clostridia</taxon>
        <taxon>Eubacteriales</taxon>
        <taxon>Clostridiaceae</taxon>
        <taxon>Clostridium</taxon>
    </lineage>
</organism>
<dbReference type="InterPro" id="IPR010375">
    <property type="entry name" value="CdAMP_rec"/>
</dbReference>
<comment type="caution">
    <text evidence="1">The sequence shown here is derived from an EMBL/GenBank/DDBJ whole genome shotgun (WGS) entry which is preliminary data.</text>
</comment>
<gene>
    <name evidence="1" type="ORF">CLTEP_23040</name>
</gene>
<evidence type="ECO:0008006" key="3">
    <source>
        <dbReference type="Google" id="ProtNLM"/>
    </source>
</evidence>
<dbReference type="RefSeq" id="WP_066826795.1">
    <property type="nucleotide sequence ID" value="NZ_LTBA01000042.1"/>
</dbReference>
<dbReference type="EMBL" id="LTBA01000042">
    <property type="protein sequence ID" value="KYH31900.1"/>
    <property type="molecule type" value="Genomic_DNA"/>
</dbReference>
<sequence>MKLIVAIVQDEQSNELIGILTDNGYRVTKLATTGGFLKAGNTTLMIGVEKDKVEHVLEIIEEECKTQKKTVTSPSPAAGSTGVYVPYPVEVKVGGATIFVLDVDKYIKI</sequence>